<feature type="region of interest" description="Disordered" evidence="1">
    <location>
        <begin position="66"/>
        <end position="87"/>
    </location>
</feature>
<dbReference type="Proteomes" id="UP000489600">
    <property type="component" value="Unassembled WGS sequence"/>
</dbReference>
<accession>A0A565CAU3</accession>
<evidence type="ECO:0000256" key="1">
    <source>
        <dbReference type="SAM" id="MobiDB-lite"/>
    </source>
</evidence>
<name>A0A565CAU3_9BRAS</name>
<protein>
    <submittedName>
        <fullName evidence="2">Uncharacterized protein</fullName>
    </submittedName>
</protein>
<dbReference type="OrthoDB" id="2441647at2759"/>
<dbReference type="PANTHER" id="PTHR47357:SF10">
    <property type="entry name" value="COP1-INTERACTIVE PROTEIN 1"/>
    <property type="match status" value="1"/>
</dbReference>
<proteinExistence type="predicted"/>
<dbReference type="Gene3D" id="1.20.5.300">
    <property type="match status" value="1"/>
</dbReference>
<comment type="caution">
    <text evidence="2">The sequence shown here is derived from an EMBL/GenBank/DDBJ whole genome shotgun (WGS) entry which is preliminary data.</text>
</comment>
<dbReference type="PANTHER" id="PTHR47357">
    <property type="entry name" value="COP1-INTERACTIVE PROTEIN 1"/>
    <property type="match status" value="1"/>
</dbReference>
<keyword evidence="3" id="KW-1185">Reference proteome</keyword>
<organism evidence="2 3">
    <name type="scientific">Arabis nemorensis</name>
    <dbReference type="NCBI Taxonomy" id="586526"/>
    <lineage>
        <taxon>Eukaryota</taxon>
        <taxon>Viridiplantae</taxon>
        <taxon>Streptophyta</taxon>
        <taxon>Embryophyta</taxon>
        <taxon>Tracheophyta</taxon>
        <taxon>Spermatophyta</taxon>
        <taxon>Magnoliopsida</taxon>
        <taxon>eudicotyledons</taxon>
        <taxon>Gunneridae</taxon>
        <taxon>Pentapetalae</taxon>
        <taxon>rosids</taxon>
        <taxon>malvids</taxon>
        <taxon>Brassicales</taxon>
        <taxon>Brassicaceae</taxon>
        <taxon>Arabideae</taxon>
        <taxon>Arabis</taxon>
    </lineage>
</organism>
<dbReference type="GO" id="GO:0005856">
    <property type="term" value="C:cytoskeleton"/>
    <property type="evidence" value="ECO:0007669"/>
    <property type="project" value="TreeGrafter"/>
</dbReference>
<dbReference type="AlphaFoldDB" id="A0A565CAU3"/>
<sequence>MVARISELEKTMDERGTKLSALTQKLDDNEKQSSSTIESLTAGIDGLRAGLDSMTSQKEELEKLMASKGDEASMQIKSLEDEISGLS</sequence>
<reference evidence="2" key="1">
    <citation type="submission" date="2019-07" db="EMBL/GenBank/DDBJ databases">
        <authorList>
            <person name="Dittberner H."/>
        </authorList>
    </citation>
    <scope>NUCLEOTIDE SEQUENCE [LARGE SCALE GENOMIC DNA]</scope>
</reference>
<gene>
    <name evidence="2" type="ORF">ANE_LOCUS21114</name>
</gene>
<dbReference type="GO" id="GO:0005200">
    <property type="term" value="F:structural constituent of cytoskeleton"/>
    <property type="evidence" value="ECO:0007669"/>
    <property type="project" value="TreeGrafter"/>
</dbReference>
<evidence type="ECO:0000313" key="2">
    <source>
        <dbReference type="EMBL" id="VVB10670.1"/>
    </source>
</evidence>
<evidence type="ECO:0000313" key="3">
    <source>
        <dbReference type="Proteomes" id="UP000489600"/>
    </source>
</evidence>
<dbReference type="EMBL" id="CABITT030000007">
    <property type="protein sequence ID" value="VVB10670.1"/>
    <property type="molecule type" value="Genomic_DNA"/>
</dbReference>